<dbReference type="SMART" id="SM00464">
    <property type="entry name" value="LON"/>
    <property type="match status" value="1"/>
</dbReference>
<protein>
    <recommendedName>
        <fullName evidence="9 10">Lon protease</fullName>
        <ecNumber evidence="9 10">3.4.21.53</ecNumber>
    </recommendedName>
    <alternativeName>
        <fullName evidence="9">ATP-dependent protease La</fullName>
    </alternativeName>
</protein>
<dbReference type="HAMAP" id="MF_01973">
    <property type="entry name" value="lon_bact"/>
    <property type="match status" value="1"/>
</dbReference>
<dbReference type="Gene3D" id="1.10.8.60">
    <property type="match status" value="1"/>
</dbReference>
<name>A0ABM7T6Z2_9CLOT</name>
<dbReference type="InterPro" id="IPR014721">
    <property type="entry name" value="Ribsml_uS5_D2-typ_fold_subgr"/>
</dbReference>
<keyword evidence="6 9" id="KW-0720">Serine protease</keyword>
<feature type="domain" description="Lon N-terminal" evidence="14">
    <location>
        <begin position="11"/>
        <end position="203"/>
    </location>
</feature>
<comment type="function">
    <text evidence="9">ATP-dependent serine protease that mediates the selective degradation of mutant and abnormal proteins as well as certain short-lived regulatory proteins. Required for cellular homeostasis and for survival from DNA damage and developmental changes induced by stress. Degrades polypeptides processively to yield small peptide fragments that are 5 to 10 amino acids long. Binds to DNA in a double-stranded, site-specific manner.</text>
</comment>
<dbReference type="InterPro" id="IPR054594">
    <property type="entry name" value="Lon_lid"/>
</dbReference>
<comment type="induction">
    <text evidence="9">By heat shock.</text>
</comment>
<evidence type="ECO:0000256" key="10">
    <source>
        <dbReference type="PIRNR" id="PIRNR001174"/>
    </source>
</evidence>
<dbReference type="InterPro" id="IPR003959">
    <property type="entry name" value="ATPase_AAA_core"/>
</dbReference>
<keyword evidence="8 9" id="KW-0346">Stress response</keyword>
<comment type="catalytic activity">
    <reaction evidence="9 10 11">
        <text>Hydrolysis of proteins in presence of ATP.</text>
        <dbReference type="EC" id="3.4.21.53"/>
    </reaction>
</comment>
<evidence type="ECO:0000256" key="9">
    <source>
        <dbReference type="HAMAP-Rule" id="MF_01973"/>
    </source>
</evidence>
<evidence type="ECO:0000256" key="8">
    <source>
        <dbReference type="ARBA" id="ARBA00023016"/>
    </source>
</evidence>
<dbReference type="Gene3D" id="1.20.58.1480">
    <property type="match status" value="1"/>
</dbReference>
<dbReference type="Pfam" id="PF00004">
    <property type="entry name" value="AAA"/>
    <property type="match status" value="1"/>
</dbReference>
<feature type="domain" description="Lon proteolytic" evidence="13">
    <location>
        <begin position="593"/>
        <end position="771"/>
    </location>
</feature>
<evidence type="ECO:0000256" key="12">
    <source>
        <dbReference type="RuleBase" id="RU000591"/>
    </source>
</evidence>
<dbReference type="Gene3D" id="3.40.50.300">
    <property type="entry name" value="P-loop containing nucleotide triphosphate hydrolases"/>
    <property type="match status" value="1"/>
</dbReference>
<dbReference type="InterPro" id="IPR008268">
    <property type="entry name" value="Peptidase_S16_AS"/>
</dbReference>
<dbReference type="SUPFAM" id="SSF88697">
    <property type="entry name" value="PUA domain-like"/>
    <property type="match status" value="1"/>
</dbReference>
<evidence type="ECO:0000256" key="7">
    <source>
        <dbReference type="ARBA" id="ARBA00022840"/>
    </source>
</evidence>
<evidence type="ECO:0000313" key="16">
    <source>
        <dbReference type="Proteomes" id="UP000824633"/>
    </source>
</evidence>
<keyword evidence="5 9" id="KW-0378">Hydrolase</keyword>
<dbReference type="Pfam" id="PF22667">
    <property type="entry name" value="Lon_lid"/>
    <property type="match status" value="1"/>
</dbReference>
<evidence type="ECO:0000256" key="11">
    <source>
        <dbReference type="PROSITE-ProRule" id="PRU01122"/>
    </source>
</evidence>
<dbReference type="GO" id="GO:0006508">
    <property type="term" value="P:proteolysis"/>
    <property type="evidence" value="ECO:0007669"/>
    <property type="project" value="UniProtKB-KW"/>
</dbReference>
<evidence type="ECO:0000259" key="13">
    <source>
        <dbReference type="PROSITE" id="PS51786"/>
    </source>
</evidence>
<dbReference type="InterPro" id="IPR015947">
    <property type="entry name" value="PUA-like_sf"/>
</dbReference>
<feature type="binding site" evidence="9">
    <location>
        <begin position="356"/>
        <end position="363"/>
    </location>
    <ligand>
        <name>ATP</name>
        <dbReference type="ChEBI" id="CHEBI:30616"/>
    </ligand>
</feature>
<dbReference type="InterPro" id="IPR046336">
    <property type="entry name" value="Lon_prtase_N_sf"/>
</dbReference>
<comment type="subunit">
    <text evidence="9 10">Homohexamer. Organized in a ring with a central cavity.</text>
</comment>
<dbReference type="PROSITE" id="PS51787">
    <property type="entry name" value="LON_N"/>
    <property type="match status" value="1"/>
</dbReference>
<comment type="subcellular location">
    <subcellularLocation>
        <location evidence="1 9 10">Cytoplasm</location>
    </subcellularLocation>
</comment>
<evidence type="ECO:0000313" key="15">
    <source>
        <dbReference type="EMBL" id="BCZ46700.1"/>
    </source>
</evidence>
<dbReference type="GO" id="GO:0008233">
    <property type="term" value="F:peptidase activity"/>
    <property type="evidence" value="ECO:0007669"/>
    <property type="project" value="UniProtKB-KW"/>
</dbReference>
<dbReference type="CDD" id="cd19500">
    <property type="entry name" value="RecA-like_Lon"/>
    <property type="match status" value="1"/>
</dbReference>
<dbReference type="Pfam" id="PF02190">
    <property type="entry name" value="LON_substr_bdg"/>
    <property type="match status" value="1"/>
</dbReference>
<evidence type="ECO:0000259" key="14">
    <source>
        <dbReference type="PROSITE" id="PS51787"/>
    </source>
</evidence>
<comment type="similarity">
    <text evidence="9 10 11 12">Belongs to the peptidase S16 family.</text>
</comment>
<dbReference type="InterPro" id="IPR004815">
    <property type="entry name" value="Lon_bac/euk-typ"/>
</dbReference>
<keyword evidence="16" id="KW-1185">Reference proteome</keyword>
<dbReference type="SUPFAM" id="SSF52540">
    <property type="entry name" value="P-loop containing nucleoside triphosphate hydrolases"/>
    <property type="match status" value="1"/>
</dbReference>
<dbReference type="InterPro" id="IPR027543">
    <property type="entry name" value="Lon_bac"/>
</dbReference>
<dbReference type="Gene3D" id="2.30.130.40">
    <property type="entry name" value="LON domain-like"/>
    <property type="match status" value="1"/>
</dbReference>
<feature type="active site" evidence="9 11">
    <location>
        <position position="677"/>
    </location>
</feature>
<accession>A0ABM7T6Z2</accession>
<dbReference type="PRINTS" id="PR00830">
    <property type="entry name" value="ENDOLAPTASE"/>
</dbReference>
<feature type="active site" evidence="9 11">
    <location>
        <position position="720"/>
    </location>
</feature>
<dbReference type="RefSeq" id="WP_224033114.1">
    <property type="nucleotide sequence ID" value="NZ_AP024849.1"/>
</dbReference>
<dbReference type="InterPro" id="IPR008269">
    <property type="entry name" value="Lon_proteolytic"/>
</dbReference>
<dbReference type="PROSITE" id="PS01046">
    <property type="entry name" value="LON_SER"/>
    <property type="match status" value="1"/>
</dbReference>
<evidence type="ECO:0000256" key="3">
    <source>
        <dbReference type="ARBA" id="ARBA00022670"/>
    </source>
</evidence>
<dbReference type="PIRSF" id="PIRSF001174">
    <property type="entry name" value="Lon_proteas"/>
    <property type="match status" value="1"/>
</dbReference>
<keyword evidence="4 9" id="KW-0547">Nucleotide-binding</keyword>
<dbReference type="InterPro" id="IPR027417">
    <property type="entry name" value="P-loop_NTPase"/>
</dbReference>
<dbReference type="InterPro" id="IPR027065">
    <property type="entry name" value="Lon_Prtase"/>
</dbReference>
<keyword evidence="2 9" id="KW-0963">Cytoplasm</keyword>
<dbReference type="InterPro" id="IPR003593">
    <property type="entry name" value="AAA+_ATPase"/>
</dbReference>
<dbReference type="EC" id="3.4.21.53" evidence="9 10"/>
<organism evidence="15 16">
    <name type="scientific">Clostridium gelidum</name>
    <dbReference type="NCBI Taxonomy" id="704125"/>
    <lineage>
        <taxon>Bacteria</taxon>
        <taxon>Bacillati</taxon>
        <taxon>Bacillota</taxon>
        <taxon>Clostridia</taxon>
        <taxon>Eubacteriales</taxon>
        <taxon>Clostridiaceae</taxon>
        <taxon>Clostridium</taxon>
    </lineage>
</organism>
<proteinExistence type="evidence at transcript level"/>
<evidence type="ECO:0000256" key="4">
    <source>
        <dbReference type="ARBA" id="ARBA00022741"/>
    </source>
</evidence>
<sequence>MMNIDKKNNEGMVIPVSDLALLPGMIYTLKLNKISEEELKNLAEEHEINIALPLKQNFNKSLLREDDFYKIGISFHVDGIEKTEKGYQIKIKAIDRVEIKSLSIGNNCIRTEFEVASDIIDLTKNSQEEMIEYVKKVTREVSENFTGSEQFMKIIEEQKDLNKLIGYLTQFMPLSNQEKYELIETQSLKDRSLKFMDYLLRQKETLKLQFEMTEKLTEKASKSYRESVLREQLKAIQSELNEGKSEGSKKDKDYLNKIEEAQMPDEIKEAALEELEKLESQSPNSSDYNVIRNYLELLMKLPWKKNESKVTNLGEARRILDEQHYGLEKVKDRIIQHLAVMQLKKDKKGSILLLVGPPGTGKTSLGKSIAEALDRKYIRLSLGGVRDEAEIRGHRRTYVGAMPGRIIQSIKKAGEINPVMVLDEVDKLMTGYNGDPASALLEVLDPEQNNSFTDHYLDLPYDLSEVFFIATANSLDNIPRPLLDRMEIIQISSYTMNEKFHIGKNHLIPSILEEHGLNKAQLVIEDEALEKIISEYTLEAGVRGLKKQLATLARVTSEKIVSNKVELPFKVTVDALDDLLGRKVSSHDKAQKDNPPGVVTGLAWTAVGGEILFIEATDMMGSGQVTLTGQLGDVMKESAKISLSLLKSRLPMNAINFKERDLHIHVPSGSVPKDGPSAGITLFTALASLVTGIKVDSKLAMTGEITLRGAVLPIGGLKEKLIGAQRAGITKILIPKDNLIDLKDVPEEVKSQLTIIAVETVEDVLRETLGISLPRVEHIFNPNGSIEKTFNVNQI</sequence>
<gene>
    <name evidence="15" type="primary">lonA_1</name>
    <name evidence="9" type="synonym">lon</name>
    <name evidence="15" type="ORF">psyc5s11_27670</name>
</gene>
<dbReference type="InterPro" id="IPR020568">
    <property type="entry name" value="Ribosomal_Su5_D2-typ_SF"/>
</dbReference>
<dbReference type="PANTHER" id="PTHR10046">
    <property type="entry name" value="ATP DEPENDENT LON PROTEASE FAMILY MEMBER"/>
    <property type="match status" value="1"/>
</dbReference>
<dbReference type="SUPFAM" id="SSF54211">
    <property type="entry name" value="Ribosomal protein S5 domain 2-like"/>
    <property type="match status" value="1"/>
</dbReference>
<dbReference type="PROSITE" id="PS51786">
    <property type="entry name" value="LON_PROTEOLYTIC"/>
    <property type="match status" value="1"/>
</dbReference>
<keyword evidence="3 9" id="KW-0645">Protease</keyword>
<reference evidence="16" key="1">
    <citation type="submission" date="2021-07" db="EMBL/GenBank/DDBJ databases">
        <title>Complete genome sequencing of a Clostridium isolate.</title>
        <authorList>
            <person name="Ueki A."/>
            <person name="Tonouchi A."/>
        </authorList>
    </citation>
    <scope>NUCLEOTIDE SEQUENCE [LARGE SCALE GENOMIC DNA]</scope>
    <source>
        <strain evidence="16">C5S11</strain>
    </source>
</reference>
<dbReference type="EMBL" id="AP024849">
    <property type="protein sequence ID" value="BCZ46700.1"/>
    <property type="molecule type" value="Genomic_DNA"/>
</dbReference>
<evidence type="ECO:0000256" key="5">
    <source>
        <dbReference type="ARBA" id="ARBA00022801"/>
    </source>
</evidence>
<dbReference type="InterPro" id="IPR003111">
    <property type="entry name" value="Lon_prtase_N"/>
</dbReference>
<keyword evidence="7 9" id="KW-0067">ATP-binding</keyword>
<dbReference type="Gene3D" id="3.30.230.10">
    <property type="match status" value="1"/>
</dbReference>
<evidence type="ECO:0000256" key="6">
    <source>
        <dbReference type="ARBA" id="ARBA00022825"/>
    </source>
</evidence>
<evidence type="ECO:0000256" key="2">
    <source>
        <dbReference type="ARBA" id="ARBA00022490"/>
    </source>
</evidence>
<dbReference type="SMART" id="SM00382">
    <property type="entry name" value="AAA"/>
    <property type="match status" value="1"/>
</dbReference>
<evidence type="ECO:0000256" key="1">
    <source>
        <dbReference type="ARBA" id="ARBA00004496"/>
    </source>
</evidence>
<dbReference type="NCBIfam" id="TIGR00763">
    <property type="entry name" value="lon"/>
    <property type="match status" value="1"/>
</dbReference>
<dbReference type="Pfam" id="PF05362">
    <property type="entry name" value="Lon_C"/>
    <property type="match status" value="1"/>
</dbReference>
<dbReference type="Gene3D" id="1.20.5.5270">
    <property type="match status" value="1"/>
</dbReference>
<dbReference type="Proteomes" id="UP000824633">
    <property type="component" value="Chromosome"/>
</dbReference>